<proteinExistence type="predicted"/>
<keyword evidence="2" id="KW-1185">Reference proteome</keyword>
<evidence type="ECO:0000313" key="2">
    <source>
        <dbReference type="Proteomes" id="UP000831701"/>
    </source>
</evidence>
<gene>
    <name evidence="1" type="ORF">L3Q82_025683</name>
</gene>
<sequence>MGRNPLSMYRTLEKSLNEVHEMARQHLKAAQHRQKRLHDLRAQQHSYNVGDLVYRPKGHHSSVSGSSFSFAMDSQSGSIVIKDVTFSSLRLSRSFVL</sequence>
<dbReference type="Proteomes" id="UP000831701">
    <property type="component" value="Chromosome 8"/>
</dbReference>
<accession>A0ACB8WKT7</accession>
<feature type="non-terminal residue" evidence="1">
    <location>
        <position position="97"/>
    </location>
</feature>
<dbReference type="EMBL" id="CM041538">
    <property type="protein sequence ID" value="KAI3368690.1"/>
    <property type="molecule type" value="Genomic_DNA"/>
</dbReference>
<reference evidence="1" key="1">
    <citation type="submission" date="2022-04" db="EMBL/GenBank/DDBJ databases">
        <title>Jade perch genome.</title>
        <authorList>
            <person name="Chao B."/>
        </authorList>
    </citation>
    <scope>NUCLEOTIDE SEQUENCE</scope>
    <source>
        <strain evidence="1">CB-2022</strain>
    </source>
</reference>
<evidence type="ECO:0000313" key="1">
    <source>
        <dbReference type="EMBL" id="KAI3368690.1"/>
    </source>
</evidence>
<organism evidence="1 2">
    <name type="scientific">Scortum barcoo</name>
    <name type="common">barcoo grunter</name>
    <dbReference type="NCBI Taxonomy" id="214431"/>
    <lineage>
        <taxon>Eukaryota</taxon>
        <taxon>Metazoa</taxon>
        <taxon>Chordata</taxon>
        <taxon>Craniata</taxon>
        <taxon>Vertebrata</taxon>
        <taxon>Euteleostomi</taxon>
        <taxon>Actinopterygii</taxon>
        <taxon>Neopterygii</taxon>
        <taxon>Teleostei</taxon>
        <taxon>Neoteleostei</taxon>
        <taxon>Acanthomorphata</taxon>
        <taxon>Eupercaria</taxon>
        <taxon>Centrarchiformes</taxon>
        <taxon>Terapontoidei</taxon>
        <taxon>Terapontidae</taxon>
        <taxon>Scortum</taxon>
    </lineage>
</organism>
<name>A0ACB8WKT7_9TELE</name>
<protein>
    <submittedName>
        <fullName evidence="1">Uncharacterized protein</fullName>
    </submittedName>
</protein>
<comment type="caution">
    <text evidence="1">The sequence shown here is derived from an EMBL/GenBank/DDBJ whole genome shotgun (WGS) entry which is preliminary data.</text>
</comment>